<feature type="region of interest" description="Disordered" evidence="6">
    <location>
        <begin position="240"/>
        <end position="261"/>
    </location>
</feature>
<organism evidence="10 11">
    <name type="scientific">Actinoalloteichus hymeniacidonis</name>
    <dbReference type="NCBI Taxonomy" id="340345"/>
    <lineage>
        <taxon>Bacteria</taxon>
        <taxon>Bacillati</taxon>
        <taxon>Actinomycetota</taxon>
        <taxon>Actinomycetes</taxon>
        <taxon>Pseudonocardiales</taxon>
        <taxon>Pseudonocardiaceae</taxon>
        <taxon>Actinoalloteichus</taxon>
    </lineage>
</organism>
<feature type="domain" description="Phage shock protein PspC N-terminal" evidence="8">
    <location>
        <begin position="31"/>
        <end position="85"/>
    </location>
</feature>
<proteinExistence type="predicted"/>
<name>A0AAC9HUL1_9PSEU</name>
<dbReference type="KEGG" id="ahm:TL08_24725"/>
<dbReference type="Pfam" id="PF04024">
    <property type="entry name" value="PspC"/>
    <property type="match status" value="1"/>
</dbReference>
<gene>
    <name evidence="10" type="ORF">TL08_24725</name>
</gene>
<dbReference type="InterPro" id="IPR024425">
    <property type="entry name" value="LiaF-like_C"/>
</dbReference>
<feature type="compositionally biased region" description="Low complexity" evidence="6">
    <location>
        <begin position="184"/>
        <end position="195"/>
    </location>
</feature>
<evidence type="ECO:0000259" key="8">
    <source>
        <dbReference type="Pfam" id="PF04024"/>
    </source>
</evidence>
<dbReference type="GO" id="GO:0005886">
    <property type="term" value="C:plasma membrane"/>
    <property type="evidence" value="ECO:0007669"/>
    <property type="project" value="UniProtKB-SubCell"/>
</dbReference>
<keyword evidence="3 7" id="KW-0812">Transmembrane</keyword>
<dbReference type="PANTHER" id="PTHR33885">
    <property type="entry name" value="PHAGE SHOCK PROTEIN C"/>
    <property type="match status" value="1"/>
</dbReference>
<dbReference type="InterPro" id="IPR052027">
    <property type="entry name" value="PspC"/>
</dbReference>
<evidence type="ECO:0000256" key="1">
    <source>
        <dbReference type="ARBA" id="ARBA00004162"/>
    </source>
</evidence>
<feature type="transmembrane region" description="Helical" evidence="7">
    <location>
        <begin position="61"/>
        <end position="84"/>
    </location>
</feature>
<dbReference type="EMBL" id="CP014859">
    <property type="protein sequence ID" value="AOS65723.1"/>
    <property type="molecule type" value="Genomic_DNA"/>
</dbReference>
<reference evidence="11" key="1">
    <citation type="submission" date="2016-03" db="EMBL/GenBank/DDBJ databases">
        <title>Complete genome sequence of the type strain Actinoalloteichus hymeniacidonis DSM 45092.</title>
        <authorList>
            <person name="Schaffert L."/>
            <person name="Albersmeier A."/>
            <person name="Winkler A."/>
            <person name="Kalinowski J."/>
            <person name="Zotchev S."/>
            <person name="Ruckert C."/>
        </authorList>
    </citation>
    <scope>NUCLEOTIDE SEQUENCE [LARGE SCALE GENOMIC DNA]</scope>
    <source>
        <strain evidence="11">HPA177(T) (DSM 45092(T))</strain>
    </source>
</reference>
<evidence type="ECO:0000256" key="4">
    <source>
        <dbReference type="ARBA" id="ARBA00022989"/>
    </source>
</evidence>
<feature type="domain" description="Cell wall-active antibiotics response LiaF-like C-terminal" evidence="9">
    <location>
        <begin position="366"/>
        <end position="438"/>
    </location>
</feature>
<dbReference type="Pfam" id="PF09922">
    <property type="entry name" value="LiaF-like_C"/>
    <property type="match status" value="1"/>
</dbReference>
<evidence type="ECO:0000256" key="3">
    <source>
        <dbReference type="ARBA" id="ARBA00022692"/>
    </source>
</evidence>
<evidence type="ECO:0000256" key="2">
    <source>
        <dbReference type="ARBA" id="ARBA00022475"/>
    </source>
</evidence>
<dbReference type="RefSeq" id="WP_084643421.1">
    <property type="nucleotide sequence ID" value="NZ_CP014859.1"/>
</dbReference>
<evidence type="ECO:0000259" key="9">
    <source>
        <dbReference type="Pfam" id="PF09922"/>
    </source>
</evidence>
<feature type="transmembrane region" description="Helical" evidence="7">
    <location>
        <begin position="105"/>
        <end position="126"/>
    </location>
</feature>
<keyword evidence="5 7" id="KW-0472">Membrane</keyword>
<evidence type="ECO:0000313" key="10">
    <source>
        <dbReference type="EMBL" id="AOS65723.1"/>
    </source>
</evidence>
<dbReference type="Proteomes" id="UP000095210">
    <property type="component" value="Chromosome"/>
</dbReference>
<feature type="transmembrane region" description="Helical" evidence="7">
    <location>
        <begin position="265"/>
        <end position="283"/>
    </location>
</feature>
<sequence length="465" mass="49427">MGSAGPARPAGSTSTGEGRFEDNIRDMWRTRPVRRSDDRKIAGVAAGIARRYDLDPTLVRVVLVVTSFYGGCGILIYLLGWLFLRQQNELSSPAEALAGRGRRTATLLGAIMLPALLVMAIIPIMGWVLSNAFTSAVCLGGVGVALYLLHVQRRDTGQPTVNWPQTAHVVDDFHSAAEAPTTAFGTPAAAPFTPESEVGYPTDRFPGSPTAGTAQQRAGEPEPPAWDPLGVAPFAWQLPDPVDHRAPAPEPEPAPAPTRRVRSRVTPITIGAALLTFAIGMPLLESAGWLTQPRMLALILAVLGIGMVVGAFRSGGRGLIWVSAPIAAVAMLVSLVPIHETGGWLDAGSTHLRVSEPEQLRDAYRRSLGAIELDLTELTIPEGETLRTEVMLNLGGNIEVIVPPDMAVSATCQVRLGGMSCLGEENYGENEQIHVADRPDGPDSAGGTLELDAYLGLGELNVTRR</sequence>
<evidence type="ECO:0000256" key="5">
    <source>
        <dbReference type="ARBA" id="ARBA00023136"/>
    </source>
</evidence>
<comment type="subcellular location">
    <subcellularLocation>
        <location evidence="1">Cell membrane</location>
        <topology evidence="1">Single-pass membrane protein</topology>
    </subcellularLocation>
</comment>
<accession>A0AAC9HUL1</accession>
<keyword evidence="2" id="KW-1003">Cell membrane</keyword>
<dbReference type="AlphaFoldDB" id="A0AAC9HUL1"/>
<protein>
    <submittedName>
        <fullName evidence="10">Phage shock protein C (PspC) family protein</fullName>
    </submittedName>
</protein>
<feature type="transmembrane region" description="Helical" evidence="7">
    <location>
        <begin position="319"/>
        <end position="338"/>
    </location>
</feature>
<feature type="region of interest" description="Disordered" evidence="6">
    <location>
        <begin position="1"/>
        <end position="21"/>
    </location>
</feature>
<keyword evidence="11" id="KW-1185">Reference proteome</keyword>
<evidence type="ECO:0000256" key="6">
    <source>
        <dbReference type="SAM" id="MobiDB-lite"/>
    </source>
</evidence>
<keyword evidence="4 7" id="KW-1133">Transmembrane helix</keyword>
<evidence type="ECO:0000313" key="11">
    <source>
        <dbReference type="Proteomes" id="UP000095210"/>
    </source>
</evidence>
<feature type="transmembrane region" description="Helical" evidence="7">
    <location>
        <begin position="295"/>
        <end position="312"/>
    </location>
</feature>
<feature type="region of interest" description="Disordered" evidence="6">
    <location>
        <begin position="184"/>
        <end position="223"/>
    </location>
</feature>
<dbReference type="InterPro" id="IPR007168">
    <property type="entry name" value="Phageshock_PspC_N"/>
</dbReference>
<feature type="transmembrane region" description="Helical" evidence="7">
    <location>
        <begin position="132"/>
        <end position="149"/>
    </location>
</feature>
<dbReference type="PANTHER" id="PTHR33885:SF3">
    <property type="entry name" value="PHAGE SHOCK PROTEIN C"/>
    <property type="match status" value="1"/>
</dbReference>
<evidence type="ECO:0000256" key="7">
    <source>
        <dbReference type="SAM" id="Phobius"/>
    </source>
</evidence>